<feature type="transmembrane region" description="Helical" evidence="1">
    <location>
        <begin position="463"/>
        <end position="481"/>
    </location>
</feature>
<dbReference type="EMBL" id="LNQE01001503">
    <property type="protein sequence ID" value="KUG16323.1"/>
    <property type="molecule type" value="Genomic_DNA"/>
</dbReference>
<evidence type="ECO:0000313" key="2">
    <source>
        <dbReference type="EMBL" id="KUG16323.1"/>
    </source>
</evidence>
<keyword evidence="1" id="KW-0812">Transmembrane</keyword>
<comment type="caution">
    <text evidence="2">The sequence shown here is derived from an EMBL/GenBank/DDBJ whole genome shotgun (WGS) entry which is preliminary data.</text>
</comment>
<dbReference type="InterPro" id="IPR001646">
    <property type="entry name" value="5peptide_repeat"/>
</dbReference>
<keyword evidence="1" id="KW-0472">Membrane</keyword>
<reference evidence="2" key="1">
    <citation type="journal article" date="2015" name="Proc. Natl. Acad. Sci. U.S.A.">
        <title>Networks of energetic and metabolic interactions define dynamics in microbial communities.</title>
        <authorList>
            <person name="Embree M."/>
            <person name="Liu J.K."/>
            <person name="Al-Bassam M.M."/>
            <person name="Zengler K."/>
        </authorList>
    </citation>
    <scope>NUCLEOTIDE SEQUENCE</scope>
</reference>
<evidence type="ECO:0008006" key="3">
    <source>
        <dbReference type="Google" id="ProtNLM"/>
    </source>
</evidence>
<gene>
    <name evidence="2" type="ORF">ASZ90_013996</name>
</gene>
<organism evidence="2">
    <name type="scientific">hydrocarbon metagenome</name>
    <dbReference type="NCBI Taxonomy" id="938273"/>
    <lineage>
        <taxon>unclassified sequences</taxon>
        <taxon>metagenomes</taxon>
        <taxon>ecological metagenomes</taxon>
    </lineage>
</organism>
<feature type="transmembrane region" description="Helical" evidence="1">
    <location>
        <begin position="382"/>
        <end position="401"/>
    </location>
</feature>
<accession>A0A0W8F7F5</accession>
<dbReference type="Pfam" id="PF13576">
    <property type="entry name" value="Pentapeptide_3"/>
    <property type="match status" value="2"/>
</dbReference>
<dbReference type="AlphaFoldDB" id="A0A0W8F7F5"/>
<feature type="transmembrane region" description="Helical" evidence="1">
    <location>
        <begin position="422"/>
        <end position="443"/>
    </location>
</feature>
<name>A0A0W8F7F5_9ZZZZ</name>
<proteinExistence type="predicted"/>
<evidence type="ECO:0000256" key="1">
    <source>
        <dbReference type="SAM" id="Phobius"/>
    </source>
</evidence>
<keyword evidence="1" id="KW-1133">Transmembrane helix</keyword>
<protein>
    <recommendedName>
        <fullName evidence="3">Potassium channel domain-containing protein</fullName>
    </recommendedName>
</protein>
<sequence length="482" mass="53500">MVLLMLFICSATAAEPDEDHHIKLTKEVVASGDIISQLISGEPVRYDNVTISGSLELAELQGSLSQPIKITNSIFLGPVRFAAASFDEPLDLQGCIFRDNVNFFGCRFAGGAGFAGVTFEGQADLRNTDFGGQASFLSAQFSEDASFRNSQFAGDGIFLNSSFARDVDFDFAQFQRLASFADASFVNVSFLETQFGGHTSFLNAKFHGNAAFAATRFAGSVVFREAGFLLGSTFGLSSFGGLADFTNVYFNKTAYFGGGKFTDLAYFVNARFDGDLNMEDSRLYNMRLDNVSLQEDSKINLNNADFTKLEVRWAVIKDRLVYNGAAYLALVKNYKSLEWFDDADDCYYQYRRIGQDQAPWGWGKISDLISWLSCGYGVRVSYTAFWCLFTILFFGVIFWAGKGMNKFEIEGMELPGDHRLRPTARVSFTDALYFSIAMFTTSQAPVNTYPVGFYRHLAMAEGILGWFFLGLFVVVLSGVLIR</sequence>